<name>A0ABT4GTR1_PAEAL</name>
<comment type="caution">
    <text evidence="1">The sequence shown here is derived from an EMBL/GenBank/DDBJ whole genome shotgun (WGS) entry which is preliminary data.</text>
</comment>
<keyword evidence="2" id="KW-1185">Reference proteome</keyword>
<accession>A0ABT4GTR1</accession>
<gene>
    <name evidence="1" type="ORF">M5X12_05685</name>
</gene>
<reference evidence="1 2" key="1">
    <citation type="submission" date="2022-05" db="EMBL/GenBank/DDBJ databases">
        <title>Genome Sequencing of Bee-Associated Microbes.</title>
        <authorList>
            <person name="Dunlap C."/>
        </authorList>
    </citation>
    <scope>NUCLEOTIDE SEQUENCE [LARGE SCALE GENOMIC DNA]</scope>
    <source>
        <strain evidence="1 2">NRRL B-04010</strain>
    </source>
</reference>
<protein>
    <submittedName>
        <fullName evidence="1">Uncharacterized protein</fullName>
    </submittedName>
</protein>
<sequence length="90" mass="9920">MTLHQEQACCSDSDHLSGTRSSFLSIEWYAPSEYNGGWPEGFRGPDIPDGPLVYTSKHEPLPLDEIEKLLILLAVGGVTGCPHSVTRHDR</sequence>
<proteinExistence type="predicted"/>
<dbReference type="EMBL" id="JAMDNP010000009">
    <property type="protein sequence ID" value="MCY9760069.1"/>
    <property type="molecule type" value="Genomic_DNA"/>
</dbReference>
<evidence type="ECO:0000313" key="1">
    <source>
        <dbReference type="EMBL" id="MCY9760069.1"/>
    </source>
</evidence>
<evidence type="ECO:0000313" key="2">
    <source>
        <dbReference type="Proteomes" id="UP001527181"/>
    </source>
</evidence>
<dbReference type="Proteomes" id="UP001527181">
    <property type="component" value="Unassembled WGS sequence"/>
</dbReference>
<dbReference type="RefSeq" id="WP_268600103.1">
    <property type="nucleotide sequence ID" value="NZ_JAMDNP010000009.1"/>
</dbReference>
<organism evidence="1 2">
    <name type="scientific">Paenibacillus alvei</name>
    <name type="common">Bacillus alvei</name>
    <dbReference type="NCBI Taxonomy" id="44250"/>
    <lineage>
        <taxon>Bacteria</taxon>
        <taxon>Bacillati</taxon>
        <taxon>Bacillota</taxon>
        <taxon>Bacilli</taxon>
        <taxon>Bacillales</taxon>
        <taxon>Paenibacillaceae</taxon>
        <taxon>Paenibacillus</taxon>
    </lineage>
</organism>